<dbReference type="AlphaFoldDB" id="A0AAF1A2X6"/>
<evidence type="ECO:0000313" key="2">
    <source>
        <dbReference type="Proteomes" id="UP001234989"/>
    </source>
</evidence>
<keyword evidence="2" id="KW-1185">Reference proteome</keyword>
<organism evidence="1 2">
    <name type="scientific">Solanum verrucosum</name>
    <dbReference type="NCBI Taxonomy" id="315347"/>
    <lineage>
        <taxon>Eukaryota</taxon>
        <taxon>Viridiplantae</taxon>
        <taxon>Streptophyta</taxon>
        <taxon>Embryophyta</taxon>
        <taxon>Tracheophyta</taxon>
        <taxon>Spermatophyta</taxon>
        <taxon>Magnoliopsida</taxon>
        <taxon>eudicotyledons</taxon>
        <taxon>Gunneridae</taxon>
        <taxon>Pentapetalae</taxon>
        <taxon>asterids</taxon>
        <taxon>lamiids</taxon>
        <taxon>Solanales</taxon>
        <taxon>Solanaceae</taxon>
        <taxon>Solanoideae</taxon>
        <taxon>Solaneae</taxon>
        <taxon>Solanum</taxon>
    </lineage>
</organism>
<proteinExistence type="predicted"/>
<name>A0AAF1A2X6_SOLVR</name>
<gene>
    <name evidence="1" type="ORF">MTR67_052010</name>
</gene>
<protein>
    <submittedName>
        <fullName evidence="1">Uncharacterized protein</fullName>
    </submittedName>
</protein>
<reference evidence="1" key="1">
    <citation type="submission" date="2023-08" db="EMBL/GenBank/DDBJ databases">
        <title>A de novo genome assembly of Solanum verrucosum Schlechtendal, a Mexican diploid species geographically isolated from the other diploid A-genome species in potato relatives.</title>
        <authorList>
            <person name="Hosaka K."/>
        </authorList>
    </citation>
    <scope>NUCLEOTIDE SEQUENCE</scope>
    <source>
        <tissue evidence="1">Young leaves</tissue>
    </source>
</reference>
<dbReference type="EMBL" id="CP133623">
    <property type="protein sequence ID" value="WMV58625.1"/>
    <property type="molecule type" value="Genomic_DNA"/>
</dbReference>
<accession>A0AAF1A2X6</accession>
<evidence type="ECO:0000313" key="1">
    <source>
        <dbReference type="EMBL" id="WMV58625.1"/>
    </source>
</evidence>
<sequence>MAIQLTKLESQSGLSFTSTVRNTPLHLVPANVAQILGIPSEGWNHYVKNEWPLLPNQSSALAIYCKFSSKPTLNHHHSVGKKEMSPLLKLYFDVVHKIILQRKQRRTQANFLDLTIMELLDTAVPINLASLIIQHMHRVLNQDKNGHALPYGFWMASIFEDFDVPIQVWYSQTVKDVLTEKVQELAAMATAHQQDKAFLEARVVALQNDFAQERSANIATVRHRFNC</sequence>
<dbReference type="Proteomes" id="UP001234989">
    <property type="component" value="Chromosome 12"/>
</dbReference>